<dbReference type="RefSeq" id="WP_179820226.1">
    <property type="nucleotide sequence ID" value="NZ_JACCCO010000001.1"/>
</dbReference>
<sequence length="53" mass="5706">MSQTDKCGGSFANGEELFVCDRDNDRHLVHRDASGTTAVKVPGGFLVSKPKRA</sequence>
<comment type="caution">
    <text evidence="1">The sequence shown here is derived from an EMBL/GenBank/DDBJ whole genome shotgun (WGS) entry which is preliminary data.</text>
</comment>
<proteinExistence type="predicted"/>
<name>A0A852V3J9_9ACTN</name>
<evidence type="ECO:0000313" key="2">
    <source>
        <dbReference type="Proteomes" id="UP000576393"/>
    </source>
</evidence>
<reference evidence="1 2" key="1">
    <citation type="submission" date="2020-07" db="EMBL/GenBank/DDBJ databases">
        <title>Sequencing the genomes of 1000 actinobacteria strains.</title>
        <authorList>
            <person name="Klenk H.-P."/>
        </authorList>
    </citation>
    <scope>NUCLEOTIDE SEQUENCE [LARGE SCALE GENOMIC DNA]</scope>
    <source>
        <strain evidence="1 2">DSM 45763</strain>
    </source>
</reference>
<evidence type="ECO:0000313" key="1">
    <source>
        <dbReference type="EMBL" id="NYF40455.1"/>
    </source>
</evidence>
<gene>
    <name evidence="1" type="ORF">HDA43_002614</name>
</gene>
<dbReference type="EMBL" id="JACCCO010000001">
    <property type="protein sequence ID" value="NYF40455.1"/>
    <property type="molecule type" value="Genomic_DNA"/>
</dbReference>
<organism evidence="1 2">
    <name type="scientific">Streptosporangium sandarakinum</name>
    <dbReference type="NCBI Taxonomy" id="1260955"/>
    <lineage>
        <taxon>Bacteria</taxon>
        <taxon>Bacillati</taxon>
        <taxon>Actinomycetota</taxon>
        <taxon>Actinomycetes</taxon>
        <taxon>Streptosporangiales</taxon>
        <taxon>Streptosporangiaceae</taxon>
        <taxon>Streptosporangium</taxon>
    </lineage>
</organism>
<keyword evidence="2" id="KW-1185">Reference proteome</keyword>
<accession>A0A852V3J9</accession>
<protein>
    <submittedName>
        <fullName evidence="1">Uncharacterized protein</fullName>
    </submittedName>
</protein>
<dbReference type="Proteomes" id="UP000576393">
    <property type="component" value="Unassembled WGS sequence"/>
</dbReference>
<dbReference type="AlphaFoldDB" id="A0A852V3J9"/>